<organism evidence="11 12">
    <name type="scientific">Inmirania thermothiophila</name>
    <dbReference type="NCBI Taxonomy" id="1750597"/>
    <lineage>
        <taxon>Bacteria</taxon>
        <taxon>Pseudomonadati</taxon>
        <taxon>Pseudomonadota</taxon>
        <taxon>Gammaproteobacteria</taxon>
        <taxon>Chromatiales</taxon>
        <taxon>Ectothiorhodospiraceae</taxon>
        <taxon>Inmirania</taxon>
    </lineage>
</organism>
<dbReference type="Proteomes" id="UP000276634">
    <property type="component" value="Unassembled WGS sequence"/>
</dbReference>
<dbReference type="NCBIfam" id="TIGR01549">
    <property type="entry name" value="HAD-SF-IA-v1"/>
    <property type="match status" value="1"/>
</dbReference>
<dbReference type="NCBIfam" id="TIGR01509">
    <property type="entry name" value="HAD-SF-IA-v3"/>
    <property type="match status" value="1"/>
</dbReference>
<sequence length="226" mass="23767">MSGACEAVLLDLDGTLVDSAPDLAAAVDEMLAALGRTPAGEAAVRRWIGNGAPRLVKRALTGEMEAEPDPALFERAYALFLDAYQRHLSEGTRLYPGVAQGLEGLAAMGLRLGCITNKPARFTEPLLARLGIRRYFGVVVSGDTLPRGKPDPAPLLHAAACLKIEPGRTLMVGDSVNDVQAARAAGMRVVCVPYGYNHGEDIAAAQPDAVIASLAELPAWILNEAA</sequence>
<dbReference type="InterPro" id="IPR006439">
    <property type="entry name" value="HAD-SF_hydro_IA"/>
</dbReference>
<dbReference type="InterPro" id="IPR037512">
    <property type="entry name" value="PGPase_prok"/>
</dbReference>
<dbReference type="FunFam" id="3.40.50.1000:FF:000022">
    <property type="entry name" value="Phosphoglycolate phosphatase"/>
    <property type="match status" value="1"/>
</dbReference>
<dbReference type="UniPathway" id="UPA00865">
    <property type="reaction ID" value="UER00834"/>
</dbReference>
<dbReference type="EMBL" id="RJVI01000003">
    <property type="protein sequence ID" value="ROR29536.1"/>
    <property type="molecule type" value="Genomic_DNA"/>
</dbReference>
<evidence type="ECO:0000256" key="8">
    <source>
        <dbReference type="ARBA" id="ARBA00022842"/>
    </source>
</evidence>
<dbReference type="RefSeq" id="WP_123401953.1">
    <property type="nucleotide sequence ID" value="NZ_RJVI01000003.1"/>
</dbReference>
<dbReference type="InterPro" id="IPR023198">
    <property type="entry name" value="PGP-like_dom2"/>
</dbReference>
<dbReference type="InterPro" id="IPR050155">
    <property type="entry name" value="HAD-like_hydrolase_sf"/>
</dbReference>
<comment type="catalytic activity">
    <reaction evidence="1 10">
        <text>2-phosphoglycolate + H2O = glycolate + phosphate</text>
        <dbReference type="Rhea" id="RHEA:14369"/>
        <dbReference type="ChEBI" id="CHEBI:15377"/>
        <dbReference type="ChEBI" id="CHEBI:29805"/>
        <dbReference type="ChEBI" id="CHEBI:43474"/>
        <dbReference type="ChEBI" id="CHEBI:58033"/>
        <dbReference type="EC" id="3.1.3.18"/>
    </reaction>
</comment>
<keyword evidence="8 10" id="KW-0460">Magnesium</keyword>
<dbReference type="InterPro" id="IPR036412">
    <property type="entry name" value="HAD-like_sf"/>
</dbReference>
<dbReference type="AlphaFoldDB" id="A0A3N1XSB7"/>
<comment type="pathway">
    <text evidence="3 10">Organic acid metabolism; glycolate biosynthesis; glycolate from 2-phosphoglycolate: step 1/1.</text>
</comment>
<accession>A0A3N1XSB7</accession>
<dbReference type="HAMAP" id="MF_00495">
    <property type="entry name" value="GPH_hydrolase_bact"/>
    <property type="match status" value="1"/>
</dbReference>
<dbReference type="GO" id="GO:0005829">
    <property type="term" value="C:cytosol"/>
    <property type="evidence" value="ECO:0007669"/>
    <property type="project" value="TreeGrafter"/>
</dbReference>
<comment type="cofactor">
    <cofactor evidence="2 10">
        <name>Mg(2+)</name>
        <dbReference type="ChEBI" id="CHEBI:18420"/>
    </cofactor>
</comment>
<dbReference type="GO" id="GO:0005975">
    <property type="term" value="P:carbohydrate metabolic process"/>
    <property type="evidence" value="ECO:0007669"/>
    <property type="project" value="InterPro"/>
</dbReference>
<evidence type="ECO:0000256" key="10">
    <source>
        <dbReference type="HAMAP-Rule" id="MF_00495"/>
    </source>
</evidence>
<dbReference type="CDD" id="cd16417">
    <property type="entry name" value="HAD_PGPase"/>
    <property type="match status" value="1"/>
</dbReference>
<dbReference type="Gene3D" id="1.10.150.240">
    <property type="entry name" value="Putative phosphatase, domain 2"/>
    <property type="match status" value="1"/>
</dbReference>
<gene>
    <name evidence="11" type="ORF">EDC57_2206</name>
</gene>
<name>A0A3N1XSB7_9GAMM</name>
<dbReference type="SUPFAM" id="SSF56784">
    <property type="entry name" value="HAD-like"/>
    <property type="match status" value="1"/>
</dbReference>
<comment type="caution">
    <text evidence="11">The sequence shown here is derived from an EMBL/GenBank/DDBJ whole genome shotgun (WGS) entry which is preliminary data.</text>
</comment>
<dbReference type="OrthoDB" id="9776368at2"/>
<evidence type="ECO:0000256" key="2">
    <source>
        <dbReference type="ARBA" id="ARBA00001946"/>
    </source>
</evidence>
<evidence type="ECO:0000256" key="5">
    <source>
        <dbReference type="ARBA" id="ARBA00013078"/>
    </source>
</evidence>
<keyword evidence="6 10" id="KW-0479">Metal-binding</keyword>
<protein>
    <recommendedName>
        <fullName evidence="5 10">Phosphoglycolate phosphatase</fullName>
        <shortName evidence="10">PGP</shortName>
        <shortName evidence="10">PGPase</shortName>
        <ecNumber evidence="5 10">3.1.3.18</ecNumber>
    </recommendedName>
</protein>
<feature type="active site" description="Nucleophile" evidence="10">
    <location>
        <position position="11"/>
    </location>
</feature>
<dbReference type="GO" id="GO:0006281">
    <property type="term" value="P:DNA repair"/>
    <property type="evidence" value="ECO:0007669"/>
    <property type="project" value="TreeGrafter"/>
</dbReference>
<dbReference type="Gene3D" id="3.40.50.1000">
    <property type="entry name" value="HAD superfamily/HAD-like"/>
    <property type="match status" value="1"/>
</dbReference>
<dbReference type="SFLD" id="SFLDG01135">
    <property type="entry name" value="C1.5.6:_HAD__Beta-PGM__Phospha"/>
    <property type="match status" value="1"/>
</dbReference>
<evidence type="ECO:0000256" key="1">
    <source>
        <dbReference type="ARBA" id="ARBA00000830"/>
    </source>
</evidence>
<dbReference type="NCBIfam" id="NF009695">
    <property type="entry name" value="PRK13222.1-2"/>
    <property type="match status" value="1"/>
</dbReference>
<dbReference type="EC" id="3.1.3.18" evidence="5 10"/>
<comment type="similarity">
    <text evidence="4 10">Belongs to the HAD-like hydrolase superfamily. CbbY/CbbZ/Gph/YieH family.</text>
</comment>
<dbReference type="SFLD" id="SFLDS00003">
    <property type="entry name" value="Haloacid_Dehalogenase"/>
    <property type="match status" value="1"/>
</dbReference>
<dbReference type="NCBIfam" id="TIGR01449">
    <property type="entry name" value="PGP_bact"/>
    <property type="match status" value="1"/>
</dbReference>
<evidence type="ECO:0000313" key="11">
    <source>
        <dbReference type="EMBL" id="ROR29536.1"/>
    </source>
</evidence>
<keyword evidence="7 10" id="KW-0378">Hydrolase</keyword>
<evidence type="ECO:0000256" key="7">
    <source>
        <dbReference type="ARBA" id="ARBA00022801"/>
    </source>
</evidence>
<proteinExistence type="inferred from homology"/>
<dbReference type="PANTHER" id="PTHR43434">
    <property type="entry name" value="PHOSPHOGLYCOLATE PHOSPHATASE"/>
    <property type="match status" value="1"/>
</dbReference>
<keyword evidence="9 10" id="KW-0119">Carbohydrate metabolism</keyword>
<reference evidence="11 12" key="1">
    <citation type="submission" date="2018-11" db="EMBL/GenBank/DDBJ databases">
        <title>Genomic Encyclopedia of Type Strains, Phase IV (KMG-IV): sequencing the most valuable type-strain genomes for metagenomic binning, comparative biology and taxonomic classification.</title>
        <authorList>
            <person name="Goeker M."/>
        </authorList>
    </citation>
    <scope>NUCLEOTIDE SEQUENCE [LARGE SCALE GENOMIC DNA]</scope>
    <source>
        <strain evidence="11 12">DSM 100275</strain>
    </source>
</reference>
<keyword evidence="12" id="KW-1185">Reference proteome</keyword>
<dbReference type="Pfam" id="PF00702">
    <property type="entry name" value="Hydrolase"/>
    <property type="match status" value="1"/>
</dbReference>
<feature type="binding site" evidence="10">
    <location>
        <position position="13"/>
    </location>
    <ligand>
        <name>Mg(2+)</name>
        <dbReference type="ChEBI" id="CHEBI:18420"/>
    </ligand>
</feature>
<dbReference type="PANTHER" id="PTHR43434:SF1">
    <property type="entry name" value="PHOSPHOGLYCOLATE PHOSPHATASE"/>
    <property type="match status" value="1"/>
</dbReference>
<evidence type="ECO:0000256" key="9">
    <source>
        <dbReference type="ARBA" id="ARBA00023277"/>
    </source>
</evidence>
<dbReference type="GO" id="GO:0046872">
    <property type="term" value="F:metal ion binding"/>
    <property type="evidence" value="ECO:0007669"/>
    <property type="project" value="UniProtKB-KW"/>
</dbReference>
<dbReference type="GO" id="GO:0046295">
    <property type="term" value="P:glycolate biosynthetic process"/>
    <property type="evidence" value="ECO:0007669"/>
    <property type="project" value="UniProtKB-UniRule"/>
</dbReference>
<dbReference type="PRINTS" id="PR00413">
    <property type="entry name" value="HADHALOGNASE"/>
</dbReference>
<evidence type="ECO:0000256" key="4">
    <source>
        <dbReference type="ARBA" id="ARBA00006171"/>
    </source>
</evidence>
<comment type="function">
    <text evidence="10">Specifically catalyzes the dephosphorylation of 2-phosphoglycolate. Is involved in the dissimilation of the intracellular 2-phosphoglycolate formed during the DNA repair of 3'-phosphoglycolate ends, a major class of DNA lesions induced by oxidative stress.</text>
</comment>
<evidence type="ECO:0000256" key="6">
    <source>
        <dbReference type="ARBA" id="ARBA00022723"/>
    </source>
</evidence>
<dbReference type="GO" id="GO:0008967">
    <property type="term" value="F:phosphoglycolate phosphatase activity"/>
    <property type="evidence" value="ECO:0007669"/>
    <property type="project" value="UniProtKB-UniRule"/>
</dbReference>
<evidence type="ECO:0000256" key="3">
    <source>
        <dbReference type="ARBA" id="ARBA00004818"/>
    </source>
</evidence>
<feature type="binding site" evidence="10">
    <location>
        <position position="11"/>
    </location>
    <ligand>
        <name>Mg(2+)</name>
        <dbReference type="ChEBI" id="CHEBI:18420"/>
    </ligand>
</feature>
<evidence type="ECO:0000313" key="12">
    <source>
        <dbReference type="Proteomes" id="UP000276634"/>
    </source>
</evidence>
<feature type="binding site" evidence="10">
    <location>
        <position position="174"/>
    </location>
    <ligand>
        <name>Mg(2+)</name>
        <dbReference type="ChEBI" id="CHEBI:18420"/>
    </ligand>
</feature>
<dbReference type="InterPro" id="IPR023214">
    <property type="entry name" value="HAD_sf"/>
</dbReference>
<dbReference type="SFLD" id="SFLDG01129">
    <property type="entry name" value="C1.5:_HAD__Beta-PGM__Phosphata"/>
    <property type="match status" value="1"/>
</dbReference>